<accession>A0AAE3L1J1</accession>
<feature type="binding site" evidence="10">
    <location>
        <position position="189"/>
    </location>
    <ligand>
        <name>biotin</name>
        <dbReference type="ChEBI" id="CHEBI:57586"/>
    </ligand>
</feature>
<dbReference type="PROSITE" id="PS51733">
    <property type="entry name" value="BPL_LPL_CATALYTIC"/>
    <property type="match status" value="1"/>
</dbReference>
<keyword evidence="5 10" id="KW-0805">Transcription regulation</keyword>
<keyword evidence="7 10" id="KW-0804">Transcription</keyword>
<dbReference type="GO" id="GO:0005524">
    <property type="term" value="F:ATP binding"/>
    <property type="evidence" value="ECO:0007669"/>
    <property type="project" value="UniProtKB-UniRule"/>
</dbReference>
<dbReference type="AlphaFoldDB" id="A0AAE3L1J1"/>
<dbReference type="NCBIfam" id="TIGR00122">
    <property type="entry name" value="birA_repr_reg"/>
    <property type="match status" value="1"/>
</dbReference>
<organism evidence="12 13">
    <name type="scientific">Methylohalomonas lacus</name>
    <dbReference type="NCBI Taxonomy" id="398773"/>
    <lineage>
        <taxon>Bacteria</taxon>
        <taxon>Pseudomonadati</taxon>
        <taxon>Pseudomonadota</taxon>
        <taxon>Gammaproteobacteria</taxon>
        <taxon>Methylohalomonadales</taxon>
        <taxon>Methylohalomonadaceae</taxon>
        <taxon>Methylohalomonas</taxon>
    </lineage>
</organism>
<dbReference type="SUPFAM" id="SSF50037">
    <property type="entry name" value="C-terminal domain of transcriptional repressors"/>
    <property type="match status" value="1"/>
</dbReference>
<keyword evidence="13" id="KW-1185">Reference proteome</keyword>
<dbReference type="InterPro" id="IPR008988">
    <property type="entry name" value="Transcriptional_repressor_C"/>
</dbReference>
<dbReference type="InterPro" id="IPR004143">
    <property type="entry name" value="BPL_LPL_catalytic"/>
</dbReference>
<feature type="binding site" evidence="10">
    <location>
        <begin position="122"/>
        <end position="124"/>
    </location>
    <ligand>
        <name>biotin</name>
        <dbReference type="ChEBI" id="CHEBI:57586"/>
    </ligand>
</feature>
<comment type="catalytic activity">
    <reaction evidence="9 10">
        <text>biotin + L-lysyl-[protein] + ATP = N(6)-biotinyl-L-lysyl-[protein] + AMP + diphosphate + H(+)</text>
        <dbReference type="Rhea" id="RHEA:11756"/>
        <dbReference type="Rhea" id="RHEA-COMP:9752"/>
        <dbReference type="Rhea" id="RHEA-COMP:10505"/>
        <dbReference type="ChEBI" id="CHEBI:15378"/>
        <dbReference type="ChEBI" id="CHEBI:29969"/>
        <dbReference type="ChEBI" id="CHEBI:30616"/>
        <dbReference type="ChEBI" id="CHEBI:33019"/>
        <dbReference type="ChEBI" id="CHEBI:57586"/>
        <dbReference type="ChEBI" id="CHEBI:83144"/>
        <dbReference type="ChEBI" id="CHEBI:456215"/>
        <dbReference type="EC" id="6.3.4.15"/>
    </reaction>
</comment>
<evidence type="ECO:0000256" key="9">
    <source>
        <dbReference type="ARBA" id="ARBA00047846"/>
    </source>
</evidence>
<feature type="DNA-binding region" description="H-T-H motif" evidence="10">
    <location>
        <begin position="21"/>
        <end position="40"/>
    </location>
</feature>
<dbReference type="GO" id="GO:0006355">
    <property type="term" value="P:regulation of DNA-templated transcription"/>
    <property type="evidence" value="ECO:0007669"/>
    <property type="project" value="UniProtKB-UniRule"/>
</dbReference>
<dbReference type="NCBIfam" id="NF008847">
    <property type="entry name" value="PRK11886.1-2"/>
    <property type="match status" value="1"/>
</dbReference>
<evidence type="ECO:0000256" key="3">
    <source>
        <dbReference type="ARBA" id="ARBA00022741"/>
    </source>
</evidence>
<dbReference type="Proteomes" id="UP001204445">
    <property type="component" value="Unassembled WGS sequence"/>
</dbReference>
<comment type="function">
    <text evidence="10">Acts both as a biotin--[acetyl-CoA-carboxylase] ligase and a biotin-operon repressor. In the presence of ATP, BirA activates biotin to form the BirA-biotinyl-5'-adenylate (BirA-bio-5'-AMP or holoBirA) complex. HoloBirA can either transfer the biotinyl moiety to the biotin carboxyl carrier protein (BCCP) subunit of acetyl-CoA carboxylase, or bind to the biotin operator site and inhibit transcription of the operon.</text>
</comment>
<keyword evidence="6 10" id="KW-0238">DNA-binding</keyword>
<dbReference type="EC" id="6.3.4.15" evidence="10"/>
<feature type="binding site" evidence="10">
    <location>
        <begin position="94"/>
        <end position="96"/>
    </location>
    <ligand>
        <name>biotin</name>
        <dbReference type="ChEBI" id="CHEBI:57586"/>
    </ligand>
</feature>
<dbReference type="Gene3D" id="3.30.930.10">
    <property type="entry name" value="Bira Bifunctional Protein, Domain 2"/>
    <property type="match status" value="1"/>
</dbReference>
<evidence type="ECO:0000256" key="1">
    <source>
        <dbReference type="ARBA" id="ARBA00022491"/>
    </source>
</evidence>
<proteinExistence type="inferred from homology"/>
<dbReference type="SUPFAM" id="SSF46785">
    <property type="entry name" value="Winged helix' DNA-binding domain"/>
    <property type="match status" value="1"/>
</dbReference>
<dbReference type="GO" id="GO:0003677">
    <property type="term" value="F:DNA binding"/>
    <property type="evidence" value="ECO:0007669"/>
    <property type="project" value="UniProtKB-UniRule"/>
</dbReference>
<dbReference type="Gene3D" id="2.30.30.100">
    <property type="match status" value="1"/>
</dbReference>
<feature type="domain" description="BPL/LPL catalytic" evidence="11">
    <location>
        <begin position="71"/>
        <end position="264"/>
    </location>
</feature>
<keyword evidence="8 10" id="KW-0092">Biotin</keyword>
<dbReference type="InterPro" id="IPR036388">
    <property type="entry name" value="WH-like_DNA-bd_sf"/>
</dbReference>
<evidence type="ECO:0000256" key="4">
    <source>
        <dbReference type="ARBA" id="ARBA00022840"/>
    </source>
</evidence>
<dbReference type="HAMAP" id="MF_00978">
    <property type="entry name" value="Bifunct_BirA"/>
    <property type="match status" value="1"/>
</dbReference>
<dbReference type="SUPFAM" id="SSF55681">
    <property type="entry name" value="Class II aaRS and biotin synthetases"/>
    <property type="match status" value="1"/>
</dbReference>
<dbReference type="CDD" id="cd16442">
    <property type="entry name" value="BPL"/>
    <property type="match status" value="1"/>
</dbReference>
<name>A0AAE3L1J1_9GAMM</name>
<keyword evidence="2 10" id="KW-0436">Ligase</keyword>
<evidence type="ECO:0000256" key="5">
    <source>
        <dbReference type="ARBA" id="ARBA00023015"/>
    </source>
</evidence>
<comment type="caution">
    <text evidence="12">The sequence shown here is derived from an EMBL/GenBank/DDBJ whole genome shotgun (WGS) entry which is preliminary data.</text>
</comment>
<dbReference type="InterPro" id="IPR004409">
    <property type="entry name" value="Biotin_operon_repress_HTH"/>
</dbReference>
<evidence type="ECO:0000256" key="6">
    <source>
        <dbReference type="ARBA" id="ARBA00023125"/>
    </source>
</evidence>
<dbReference type="GO" id="GO:0004077">
    <property type="term" value="F:biotin--[biotin carboxyl-carrier protein] ligase activity"/>
    <property type="evidence" value="ECO:0007669"/>
    <property type="project" value="UniProtKB-UniRule"/>
</dbReference>
<protein>
    <recommendedName>
        <fullName evidence="10">Bifunctional ligase/repressor BirA</fullName>
    </recommendedName>
    <alternativeName>
        <fullName evidence="10">Biotin operon repressor</fullName>
    </alternativeName>
    <alternativeName>
        <fullName evidence="10">Biotin--[acetyl-CoA-carboxylase] ligase</fullName>
        <ecNumber evidence="10">6.3.4.15</ecNumber>
    </alternativeName>
    <alternativeName>
        <fullName evidence="10">Biotin--protein ligase</fullName>
    </alternativeName>
    <alternativeName>
        <fullName evidence="10">Biotin-[acetyl-CoA carboxylase] synthetase</fullName>
    </alternativeName>
</protein>
<evidence type="ECO:0000256" key="2">
    <source>
        <dbReference type="ARBA" id="ARBA00022598"/>
    </source>
</evidence>
<dbReference type="EMBL" id="JANUCT010000010">
    <property type="protein sequence ID" value="MCS3903655.1"/>
    <property type="molecule type" value="Genomic_DNA"/>
</dbReference>
<dbReference type="InterPro" id="IPR030855">
    <property type="entry name" value="Bifunct_BirA"/>
</dbReference>
<evidence type="ECO:0000256" key="7">
    <source>
        <dbReference type="ARBA" id="ARBA00023163"/>
    </source>
</evidence>
<comment type="similarity">
    <text evidence="10">Belongs to the biotin--protein ligase family.</text>
</comment>
<dbReference type="RefSeq" id="WP_259055578.1">
    <property type="nucleotide sequence ID" value="NZ_JANUCT010000010.1"/>
</dbReference>
<evidence type="ECO:0000259" key="11">
    <source>
        <dbReference type="PROSITE" id="PS51733"/>
    </source>
</evidence>
<dbReference type="InterPro" id="IPR045864">
    <property type="entry name" value="aa-tRNA-synth_II/BPL/LPL"/>
</dbReference>
<dbReference type="InterPro" id="IPR003142">
    <property type="entry name" value="BPL_C"/>
</dbReference>
<sequence length="330" mass="34857">MTNATRARLLGVLADGHFHSGQTLADEAGISRTAVWKHVRGLRQRGLDVFAVSGHGYRLAEPLDLLDSQAIIAGLDDRASGHVSNVTVSHEIDSTNRFLLDITPADSAHGHVCLAEYQSAGRGRHGQQWHSPIAAGLYLSIGWRVDGMAEPLTGLSLAAGVAATRALAACGVHGVELKWPNDLISAGYKLGGILLQVRGEITGPCLWVLGIGLNVRLPAAVIEDIDQPVIDLAHLAGSAAALPSRSRLAAALINELIACLQDYPRTGFKPYSGDWQRHDAMSGRRVTLTTGNRQISGQMVGVDSSGALLLAIDGQVQRFAAGELSLRAAS</sequence>
<dbReference type="Pfam" id="PF08279">
    <property type="entry name" value="HTH_11"/>
    <property type="match status" value="1"/>
</dbReference>
<reference evidence="12" key="1">
    <citation type="submission" date="2022-08" db="EMBL/GenBank/DDBJ databases">
        <title>Genomic Encyclopedia of Type Strains, Phase III (KMG-III): the genomes of soil and plant-associated and newly described type strains.</title>
        <authorList>
            <person name="Whitman W."/>
        </authorList>
    </citation>
    <scope>NUCLEOTIDE SEQUENCE</scope>
    <source>
        <strain evidence="12">HMT 1</strain>
    </source>
</reference>
<keyword evidence="3 10" id="KW-0547">Nucleotide-binding</keyword>
<dbReference type="InterPro" id="IPR013196">
    <property type="entry name" value="HTH_11"/>
</dbReference>
<dbReference type="Gene3D" id="1.10.10.10">
    <property type="entry name" value="Winged helix-like DNA-binding domain superfamily/Winged helix DNA-binding domain"/>
    <property type="match status" value="1"/>
</dbReference>
<dbReference type="InterPro" id="IPR004408">
    <property type="entry name" value="Biotin_CoA_COase_ligase"/>
</dbReference>
<keyword evidence="1 10" id="KW-0678">Repressor</keyword>
<dbReference type="PANTHER" id="PTHR12835">
    <property type="entry name" value="BIOTIN PROTEIN LIGASE"/>
    <property type="match status" value="1"/>
</dbReference>
<dbReference type="NCBIfam" id="TIGR00121">
    <property type="entry name" value="birA_ligase"/>
    <property type="match status" value="1"/>
</dbReference>
<evidence type="ECO:0000313" key="13">
    <source>
        <dbReference type="Proteomes" id="UP001204445"/>
    </source>
</evidence>
<dbReference type="GO" id="GO:0005737">
    <property type="term" value="C:cytoplasm"/>
    <property type="evidence" value="ECO:0007669"/>
    <property type="project" value="TreeGrafter"/>
</dbReference>
<gene>
    <name evidence="10" type="primary">birA</name>
    <name evidence="12" type="ORF">J2T55_001684</name>
</gene>
<dbReference type="PANTHER" id="PTHR12835:SF5">
    <property type="entry name" value="BIOTIN--PROTEIN LIGASE"/>
    <property type="match status" value="1"/>
</dbReference>
<dbReference type="Pfam" id="PF02237">
    <property type="entry name" value="BPL_C"/>
    <property type="match status" value="1"/>
</dbReference>
<feature type="binding site" evidence="10">
    <location>
        <position position="118"/>
    </location>
    <ligand>
        <name>biotin</name>
        <dbReference type="ChEBI" id="CHEBI:57586"/>
    </ligand>
</feature>
<dbReference type="InterPro" id="IPR036390">
    <property type="entry name" value="WH_DNA-bd_sf"/>
</dbReference>
<evidence type="ECO:0000256" key="10">
    <source>
        <dbReference type="HAMAP-Rule" id="MF_00978"/>
    </source>
</evidence>
<evidence type="ECO:0000256" key="8">
    <source>
        <dbReference type="ARBA" id="ARBA00023267"/>
    </source>
</evidence>
<dbReference type="Pfam" id="PF03099">
    <property type="entry name" value="BPL_LplA_LipB"/>
    <property type="match status" value="1"/>
</dbReference>
<keyword evidence="4 10" id="KW-0067">ATP-binding</keyword>
<evidence type="ECO:0000313" key="12">
    <source>
        <dbReference type="EMBL" id="MCS3903655.1"/>
    </source>
</evidence>